<evidence type="ECO:0000259" key="7">
    <source>
        <dbReference type="Pfam" id="PF00884"/>
    </source>
</evidence>
<sequence length="724" mass="80078">MTATRPTQDHAPRQAWLRAFLVALGALLVLRALLLWQSHLVGLTPWLIPGEILAAVVLTLGRAWLRGWLIIAAAGSLAGLCYYAAGEHLHTHASLFRLAHTWQAADTNFLSATLATPAILFLPVYAAVAFTALWQLRRWQPAARPGRRLLMMLALLAACAVTVHSPTHPGNNPLVASLIQLPGAVWRSLPREVEPDLAAGMGESDLRFFVREDRNTQSGERSNILMIMIEGMSAAYLPSVADHHGLAPEIRLPRLDRYLQDSGYRIYRNFLSLQRQTHRGTYPLLCGDYPRIITAVPKMIVAKDKKMNLSCLPAILADHGYRTSYLQAAPLEFMSKNRFMPLAGFQHLRGRNAFEEQGIPVTGWGPSDADFLAASKAYLVEQAHGENPWFVTLLNVGTHHPFRAEPEGNEQARRQQAFRDMSKAVQDFLAGLDEDGLLDDTWVILTTDEAGGFRRQGERELVLDHNFGMLAVRPPHPDWLASMAGPDAITAQIDIPVTLVDLLDTEGGGNMIGRSLLVAPQRPRGLLFGDTYRARSYFLLEDGRLLDCDETLMRCSQWRFEPDRLFGTLQADTEAEVLMMDIEDRMAVAADASIIRGLGMRDADRYRTAPMEISADHPYRGGQPLSLAAGDRIRLSMSGGSQRHDGGPGAGQLQIEFTDAGSGRTLATRRLDIEGSLSSNASLLLEVNHTPASAAMTLHWRPKRPGNTLWLSRLEVTVEQTETE</sequence>
<evidence type="ECO:0000256" key="5">
    <source>
        <dbReference type="ARBA" id="ARBA00023136"/>
    </source>
</evidence>
<dbReference type="SUPFAM" id="SSF53649">
    <property type="entry name" value="Alkaline phosphatase-like"/>
    <property type="match status" value="1"/>
</dbReference>
<reference evidence="8 9" key="1">
    <citation type="submission" date="2023-09" db="EMBL/GenBank/DDBJ databases">
        <authorList>
            <person name="Rey-Velasco X."/>
        </authorList>
    </citation>
    <scope>NUCLEOTIDE SEQUENCE [LARGE SCALE GENOMIC DNA]</scope>
    <source>
        <strain evidence="8 9">W335</strain>
    </source>
</reference>
<name>A0ABU3C3E7_9GAMM</name>
<organism evidence="8 9">
    <name type="scientific">Spectribacter hydrogenoxidans</name>
    <dbReference type="NCBI Taxonomy" id="3075608"/>
    <lineage>
        <taxon>Bacteria</taxon>
        <taxon>Pseudomonadati</taxon>
        <taxon>Pseudomonadota</taxon>
        <taxon>Gammaproteobacteria</taxon>
        <taxon>Salinisphaerales</taxon>
        <taxon>Salinisphaeraceae</taxon>
        <taxon>Spectribacter</taxon>
    </lineage>
</organism>
<evidence type="ECO:0000256" key="4">
    <source>
        <dbReference type="ARBA" id="ARBA00022989"/>
    </source>
</evidence>
<dbReference type="RefSeq" id="WP_311653971.1">
    <property type="nucleotide sequence ID" value="NZ_JAVRIB010000017.1"/>
</dbReference>
<dbReference type="Gene3D" id="3.40.720.10">
    <property type="entry name" value="Alkaline Phosphatase, subunit A"/>
    <property type="match status" value="1"/>
</dbReference>
<gene>
    <name evidence="8" type="ORF">RM532_14060</name>
</gene>
<keyword evidence="2" id="KW-1003">Cell membrane</keyword>
<evidence type="ECO:0000256" key="3">
    <source>
        <dbReference type="ARBA" id="ARBA00022692"/>
    </source>
</evidence>
<feature type="transmembrane region" description="Helical" evidence="6">
    <location>
        <begin position="148"/>
        <end position="165"/>
    </location>
</feature>
<dbReference type="PANTHER" id="PTHR47371">
    <property type="entry name" value="LIPOTEICHOIC ACID SYNTHASE"/>
    <property type="match status" value="1"/>
</dbReference>
<feature type="transmembrane region" description="Helical" evidence="6">
    <location>
        <begin position="15"/>
        <end position="34"/>
    </location>
</feature>
<evidence type="ECO:0000256" key="6">
    <source>
        <dbReference type="SAM" id="Phobius"/>
    </source>
</evidence>
<keyword evidence="5 6" id="KW-0472">Membrane</keyword>
<keyword evidence="4 6" id="KW-1133">Transmembrane helix</keyword>
<proteinExistence type="predicted"/>
<feature type="domain" description="Sulfatase N-terminal" evidence="7">
    <location>
        <begin position="223"/>
        <end position="453"/>
    </location>
</feature>
<dbReference type="Proteomes" id="UP001251857">
    <property type="component" value="Unassembled WGS sequence"/>
</dbReference>
<accession>A0ABU3C3E7</accession>
<comment type="caution">
    <text evidence="8">The sequence shown here is derived from an EMBL/GenBank/DDBJ whole genome shotgun (WGS) entry which is preliminary data.</text>
</comment>
<feature type="transmembrane region" description="Helical" evidence="6">
    <location>
        <begin position="118"/>
        <end position="136"/>
    </location>
</feature>
<dbReference type="Pfam" id="PF00884">
    <property type="entry name" value="Sulfatase"/>
    <property type="match status" value="1"/>
</dbReference>
<dbReference type="InterPro" id="IPR000917">
    <property type="entry name" value="Sulfatase_N"/>
</dbReference>
<dbReference type="InterPro" id="IPR017850">
    <property type="entry name" value="Alkaline_phosphatase_core_sf"/>
</dbReference>
<comment type="subcellular location">
    <subcellularLocation>
        <location evidence="1">Cell membrane</location>
        <topology evidence="1">Multi-pass membrane protein</topology>
    </subcellularLocation>
</comment>
<feature type="transmembrane region" description="Helical" evidence="6">
    <location>
        <begin position="40"/>
        <end position="60"/>
    </location>
</feature>
<evidence type="ECO:0000313" key="9">
    <source>
        <dbReference type="Proteomes" id="UP001251857"/>
    </source>
</evidence>
<keyword evidence="9" id="KW-1185">Reference proteome</keyword>
<protein>
    <submittedName>
        <fullName evidence="8">LTA synthase family protein</fullName>
    </submittedName>
</protein>
<dbReference type="PANTHER" id="PTHR47371:SF3">
    <property type="entry name" value="PHOSPHOGLYCEROL TRANSFERASE I"/>
    <property type="match status" value="1"/>
</dbReference>
<evidence type="ECO:0000256" key="1">
    <source>
        <dbReference type="ARBA" id="ARBA00004651"/>
    </source>
</evidence>
<feature type="transmembrane region" description="Helical" evidence="6">
    <location>
        <begin position="67"/>
        <end position="85"/>
    </location>
</feature>
<evidence type="ECO:0000256" key="2">
    <source>
        <dbReference type="ARBA" id="ARBA00022475"/>
    </source>
</evidence>
<evidence type="ECO:0000313" key="8">
    <source>
        <dbReference type="EMBL" id="MDT0636075.1"/>
    </source>
</evidence>
<keyword evidence="3 6" id="KW-0812">Transmembrane</keyword>
<dbReference type="InterPro" id="IPR050448">
    <property type="entry name" value="OpgB/LTA_synthase_biosynth"/>
</dbReference>
<dbReference type="EMBL" id="JAVRIB010000017">
    <property type="protein sequence ID" value="MDT0636075.1"/>
    <property type="molecule type" value="Genomic_DNA"/>
</dbReference>
<dbReference type="CDD" id="cd16015">
    <property type="entry name" value="LTA_synthase"/>
    <property type="match status" value="1"/>
</dbReference>